<sequence length="180" mass="20317">MCESVSDTHENIQDLTLLRRRFGHRLARLATLWRRDIDHDLRRFNLTDATWRPLYYLRSLPQPVRQTDLARALSVEGPSLVRVLDVLEKQGLVSRDVDPDDRRSKLITLTSSGAAMANHVLQAADKVGSRLLEGVSDGTLRECLGVFDQVWAALQRSREAEDPDPEAGRRVSSESSERAS</sequence>
<dbReference type="PANTHER" id="PTHR33164">
    <property type="entry name" value="TRANSCRIPTIONAL REGULATOR, MARR FAMILY"/>
    <property type="match status" value="1"/>
</dbReference>
<evidence type="ECO:0000259" key="5">
    <source>
        <dbReference type="PROSITE" id="PS50995"/>
    </source>
</evidence>
<gene>
    <name evidence="6" type="ORF">GOB93_07125</name>
</gene>
<evidence type="ECO:0000313" key="6">
    <source>
        <dbReference type="EMBL" id="NHN84416.1"/>
    </source>
</evidence>
<dbReference type="InterPro" id="IPR023187">
    <property type="entry name" value="Tscrpt_reg_MarR-type_CS"/>
</dbReference>
<dbReference type="EMBL" id="WOTB01000007">
    <property type="protein sequence ID" value="NHN84416.1"/>
    <property type="molecule type" value="Genomic_DNA"/>
</dbReference>
<keyword evidence="1" id="KW-0805">Transcription regulation</keyword>
<dbReference type="PROSITE" id="PS01117">
    <property type="entry name" value="HTH_MARR_1"/>
    <property type="match status" value="1"/>
</dbReference>
<dbReference type="PRINTS" id="PR00598">
    <property type="entry name" value="HTHMARR"/>
</dbReference>
<dbReference type="SUPFAM" id="SSF46785">
    <property type="entry name" value="Winged helix' DNA-binding domain"/>
    <property type="match status" value="1"/>
</dbReference>
<dbReference type="PANTHER" id="PTHR33164:SF64">
    <property type="entry name" value="TRANSCRIPTIONAL REGULATOR SLYA"/>
    <property type="match status" value="1"/>
</dbReference>
<proteinExistence type="predicted"/>
<reference evidence="6 7" key="1">
    <citation type="journal article" date="2020" name="Int. J. Syst. Evol. Microbiol.">
        <title>Novel acetic acid bacteria from cider fermentations: Acetobacter conturbans sp. nov. and Acetobacter fallax sp. nov.</title>
        <authorList>
            <person name="Sombolestani A.S."/>
            <person name="Cleenwerck I."/>
            <person name="Cnockaert M."/>
            <person name="Borremans W."/>
            <person name="Wieme A.D."/>
            <person name="De Vuyst L."/>
            <person name="Vandamme P."/>
        </authorList>
    </citation>
    <scope>NUCLEOTIDE SEQUENCE [LARGE SCALE GENOMIC DNA]</scope>
    <source>
        <strain evidence="6 7">LMG 30640</strain>
    </source>
</reference>
<dbReference type="InterPro" id="IPR039422">
    <property type="entry name" value="MarR/SlyA-like"/>
</dbReference>
<evidence type="ECO:0000313" key="7">
    <source>
        <dbReference type="Proteomes" id="UP000635278"/>
    </source>
</evidence>
<dbReference type="PROSITE" id="PS50995">
    <property type="entry name" value="HTH_MARR_2"/>
    <property type="match status" value="1"/>
</dbReference>
<evidence type="ECO:0000256" key="4">
    <source>
        <dbReference type="SAM" id="MobiDB-lite"/>
    </source>
</evidence>
<feature type="domain" description="HTH marR-type" evidence="5">
    <location>
        <begin position="19"/>
        <end position="152"/>
    </location>
</feature>
<accession>A0ABX0JM24</accession>
<feature type="region of interest" description="Disordered" evidence="4">
    <location>
        <begin position="157"/>
        <end position="180"/>
    </location>
</feature>
<keyword evidence="2" id="KW-0238">DNA-binding</keyword>
<dbReference type="Gene3D" id="1.10.10.10">
    <property type="entry name" value="Winged helix-like DNA-binding domain superfamily/Winged helix DNA-binding domain"/>
    <property type="match status" value="1"/>
</dbReference>
<keyword evidence="3" id="KW-0804">Transcription</keyword>
<comment type="caution">
    <text evidence="6">The sequence shown here is derived from an EMBL/GenBank/DDBJ whole genome shotgun (WGS) entry which is preliminary data.</text>
</comment>
<name>A0ABX0JM24_9PROT</name>
<dbReference type="SMART" id="SM00347">
    <property type="entry name" value="HTH_MARR"/>
    <property type="match status" value="1"/>
</dbReference>
<evidence type="ECO:0000256" key="3">
    <source>
        <dbReference type="ARBA" id="ARBA00023163"/>
    </source>
</evidence>
<dbReference type="InterPro" id="IPR036390">
    <property type="entry name" value="WH_DNA-bd_sf"/>
</dbReference>
<evidence type="ECO:0000256" key="1">
    <source>
        <dbReference type="ARBA" id="ARBA00023015"/>
    </source>
</evidence>
<protein>
    <submittedName>
        <fullName evidence="6">MarR family transcriptional regulator</fullName>
    </submittedName>
</protein>
<dbReference type="Pfam" id="PF12802">
    <property type="entry name" value="MarR_2"/>
    <property type="match status" value="1"/>
</dbReference>
<dbReference type="Proteomes" id="UP000635278">
    <property type="component" value="Unassembled WGS sequence"/>
</dbReference>
<organism evidence="6 7">
    <name type="scientific">Acetobacter musti</name>
    <dbReference type="NCBI Taxonomy" id="864732"/>
    <lineage>
        <taxon>Bacteria</taxon>
        <taxon>Pseudomonadati</taxon>
        <taxon>Pseudomonadota</taxon>
        <taxon>Alphaproteobacteria</taxon>
        <taxon>Acetobacterales</taxon>
        <taxon>Acetobacteraceae</taxon>
        <taxon>Acetobacter</taxon>
    </lineage>
</organism>
<keyword evidence="7" id="KW-1185">Reference proteome</keyword>
<dbReference type="InterPro" id="IPR000835">
    <property type="entry name" value="HTH_MarR-typ"/>
</dbReference>
<dbReference type="InterPro" id="IPR036388">
    <property type="entry name" value="WH-like_DNA-bd_sf"/>
</dbReference>
<evidence type="ECO:0000256" key="2">
    <source>
        <dbReference type="ARBA" id="ARBA00023125"/>
    </source>
</evidence>